<name>A0A6B1FVL6_9CHLR</name>
<evidence type="ECO:0000313" key="2">
    <source>
        <dbReference type="EMBL" id="MYH61153.1"/>
    </source>
</evidence>
<feature type="non-terminal residue" evidence="2">
    <location>
        <position position="41"/>
    </location>
</feature>
<reference evidence="2" key="1">
    <citation type="submission" date="2019-09" db="EMBL/GenBank/DDBJ databases">
        <title>Characterisation of the sponge microbiome using genome-centric metagenomics.</title>
        <authorList>
            <person name="Engelberts J.P."/>
            <person name="Robbins S.J."/>
            <person name="De Goeij J.M."/>
            <person name="Aranda M."/>
            <person name="Bell S.C."/>
            <person name="Webster N.S."/>
        </authorList>
    </citation>
    <scope>NUCLEOTIDE SEQUENCE</scope>
    <source>
        <strain evidence="2">SB0675_bin_29</strain>
    </source>
</reference>
<accession>A0A6B1FVL6</accession>
<dbReference type="EMBL" id="VYDA01000196">
    <property type="protein sequence ID" value="MYH61153.1"/>
    <property type="molecule type" value="Genomic_DNA"/>
</dbReference>
<keyword evidence="1" id="KW-1133">Transmembrane helix</keyword>
<organism evidence="2">
    <name type="scientific">Caldilineaceae bacterium SB0675_bin_29</name>
    <dbReference type="NCBI Taxonomy" id="2605266"/>
    <lineage>
        <taxon>Bacteria</taxon>
        <taxon>Bacillati</taxon>
        <taxon>Chloroflexota</taxon>
        <taxon>Caldilineae</taxon>
        <taxon>Caldilineales</taxon>
        <taxon>Caldilineaceae</taxon>
    </lineage>
</organism>
<keyword evidence="1" id="KW-0472">Membrane</keyword>
<proteinExistence type="predicted"/>
<keyword evidence="1" id="KW-0812">Transmembrane</keyword>
<feature type="transmembrane region" description="Helical" evidence="1">
    <location>
        <begin position="12"/>
        <end position="36"/>
    </location>
</feature>
<comment type="caution">
    <text evidence="2">The sequence shown here is derived from an EMBL/GenBank/DDBJ whole genome shotgun (WGS) entry which is preliminary data.</text>
</comment>
<gene>
    <name evidence="2" type="ORF">F4148_05150</name>
</gene>
<dbReference type="AlphaFoldDB" id="A0A6B1FVL6"/>
<evidence type="ECO:0000256" key="1">
    <source>
        <dbReference type="SAM" id="Phobius"/>
    </source>
</evidence>
<sequence>MLQNWTPAQTRSLLKGLAFISPWLVGFAGFVLYPIAASAYY</sequence>
<protein>
    <submittedName>
        <fullName evidence="2">Sugar ABC transporter permease</fullName>
    </submittedName>
</protein>